<dbReference type="PANTHER" id="PTHR42998:SF1">
    <property type="entry name" value="TYPE I RESTRICTION ENZYME HINDI METHYLASE SUBUNIT"/>
    <property type="match status" value="1"/>
</dbReference>
<dbReference type="GO" id="GO:0032259">
    <property type="term" value="P:methylation"/>
    <property type="evidence" value="ECO:0007669"/>
    <property type="project" value="UniProtKB-KW"/>
</dbReference>
<feature type="coiled-coil region" evidence="7">
    <location>
        <begin position="493"/>
        <end position="527"/>
    </location>
</feature>
<keyword evidence="3 10" id="KW-0808">Transferase</keyword>
<dbReference type="Gene3D" id="3.40.50.150">
    <property type="entry name" value="Vaccinia Virus protein VP39"/>
    <property type="match status" value="1"/>
</dbReference>
<evidence type="ECO:0000256" key="4">
    <source>
        <dbReference type="ARBA" id="ARBA00022691"/>
    </source>
</evidence>
<dbReference type="REBASE" id="36509">
    <property type="entry name" value="M.MokIH1ORF1382P"/>
</dbReference>
<dbReference type="PROSITE" id="PS00092">
    <property type="entry name" value="N6_MTASE"/>
    <property type="match status" value="1"/>
</dbReference>
<dbReference type="GO" id="GO:0009307">
    <property type="term" value="P:DNA restriction-modification system"/>
    <property type="evidence" value="ECO:0007669"/>
    <property type="project" value="UniProtKB-KW"/>
</dbReference>
<evidence type="ECO:0000259" key="9">
    <source>
        <dbReference type="Pfam" id="PF12161"/>
    </source>
</evidence>
<keyword evidence="4" id="KW-0949">S-adenosyl-L-methionine</keyword>
<dbReference type="GeneID" id="10773538"/>
<comment type="catalytic activity">
    <reaction evidence="6">
        <text>a 2'-deoxyadenosine in DNA + S-adenosyl-L-methionine = an N(6)-methyl-2'-deoxyadenosine in DNA + S-adenosyl-L-homocysteine + H(+)</text>
        <dbReference type="Rhea" id="RHEA:15197"/>
        <dbReference type="Rhea" id="RHEA-COMP:12418"/>
        <dbReference type="Rhea" id="RHEA-COMP:12419"/>
        <dbReference type="ChEBI" id="CHEBI:15378"/>
        <dbReference type="ChEBI" id="CHEBI:57856"/>
        <dbReference type="ChEBI" id="CHEBI:59789"/>
        <dbReference type="ChEBI" id="CHEBI:90615"/>
        <dbReference type="ChEBI" id="CHEBI:90616"/>
        <dbReference type="EC" id="2.1.1.72"/>
    </reaction>
</comment>
<gene>
    <name evidence="10" type="ordered locus">Metok_1382</name>
</gene>
<proteinExistence type="predicted"/>
<name>F8AJZ1_METOI</name>
<evidence type="ECO:0000313" key="10">
    <source>
        <dbReference type="EMBL" id="AEH07347.1"/>
    </source>
</evidence>
<dbReference type="CDD" id="cd02440">
    <property type="entry name" value="AdoMet_MTases"/>
    <property type="match status" value="1"/>
</dbReference>
<protein>
    <recommendedName>
        <fullName evidence="1">site-specific DNA-methyltransferase (adenine-specific)</fullName>
        <ecNumber evidence="1">2.1.1.72</ecNumber>
    </recommendedName>
</protein>
<dbReference type="Proteomes" id="UP000009296">
    <property type="component" value="Chromosome"/>
</dbReference>
<dbReference type="InterPro" id="IPR003356">
    <property type="entry name" value="DNA_methylase_A-5"/>
</dbReference>
<keyword evidence="11" id="KW-1185">Reference proteome</keyword>
<dbReference type="PANTHER" id="PTHR42998">
    <property type="entry name" value="TYPE I RESTRICTION ENZYME HINDVIIP M PROTEIN-RELATED"/>
    <property type="match status" value="1"/>
</dbReference>
<evidence type="ECO:0000256" key="6">
    <source>
        <dbReference type="ARBA" id="ARBA00047942"/>
    </source>
</evidence>
<dbReference type="EC" id="2.1.1.72" evidence="1"/>
<dbReference type="PRINTS" id="PR00507">
    <property type="entry name" value="N12N6MTFRASE"/>
</dbReference>
<evidence type="ECO:0000256" key="5">
    <source>
        <dbReference type="ARBA" id="ARBA00022747"/>
    </source>
</evidence>
<evidence type="ECO:0000256" key="3">
    <source>
        <dbReference type="ARBA" id="ARBA00022679"/>
    </source>
</evidence>
<dbReference type="KEGG" id="mok:Metok_1382"/>
<dbReference type="STRING" id="647113.Metok_1382"/>
<organism evidence="10 11">
    <name type="scientific">Methanothermococcus okinawensis (strain DSM 14208 / JCM 11175 / IH1)</name>
    <dbReference type="NCBI Taxonomy" id="647113"/>
    <lineage>
        <taxon>Archaea</taxon>
        <taxon>Methanobacteriati</taxon>
        <taxon>Methanobacteriota</taxon>
        <taxon>Methanomada group</taxon>
        <taxon>Methanococci</taxon>
        <taxon>Methanococcales</taxon>
        <taxon>Methanococcaceae</taxon>
        <taxon>Methanothermococcus</taxon>
    </lineage>
</organism>
<feature type="domain" description="N6 adenine-specific DNA methyltransferase N-terminal" evidence="9">
    <location>
        <begin position="13"/>
        <end position="153"/>
    </location>
</feature>
<dbReference type="InterPro" id="IPR029063">
    <property type="entry name" value="SAM-dependent_MTases_sf"/>
</dbReference>
<evidence type="ECO:0000313" key="11">
    <source>
        <dbReference type="Proteomes" id="UP000009296"/>
    </source>
</evidence>
<dbReference type="InterPro" id="IPR052916">
    <property type="entry name" value="Type-I_RE_MTase_Subunit"/>
</dbReference>
<dbReference type="InterPro" id="IPR022749">
    <property type="entry name" value="D12N6_MeTrfase_N"/>
</dbReference>
<dbReference type="GO" id="GO:0003677">
    <property type="term" value="F:DNA binding"/>
    <property type="evidence" value="ECO:0007669"/>
    <property type="project" value="InterPro"/>
</dbReference>
<keyword evidence="7" id="KW-0175">Coiled coil</keyword>
<dbReference type="InterPro" id="IPR002052">
    <property type="entry name" value="DNA_methylase_N6_adenine_CS"/>
</dbReference>
<dbReference type="eggNOG" id="arCOG02632">
    <property type="taxonomic scope" value="Archaea"/>
</dbReference>
<dbReference type="GO" id="GO:0008170">
    <property type="term" value="F:N-methyltransferase activity"/>
    <property type="evidence" value="ECO:0007669"/>
    <property type="project" value="InterPro"/>
</dbReference>
<dbReference type="Gene3D" id="1.20.1260.30">
    <property type="match status" value="1"/>
</dbReference>
<dbReference type="Pfam" id="PF12161">
    <property type="entry name" value="HsdM_N"/>
    <property type="match status" value="1"/>
</dbReference>
<keyword evidence="2 10" id="KW-0489">Methyltransferase</keyword>
<sequence length="539" mass="62401">MKLKKKQEMLKKLEKTLWGSAEKLRGSVDPSRYKDIVLGIIFLKYASDMFEERRRELIDLSKNPKSDYYCETEDELIGLLEDNEEYISENVFYVPEQSRWDYLIKNAKNPNIAKLLDDAMILLEKHNSKLKGVLPKEYVRAEIPHEKLGALLDLFNNINYKEFIENKDESIGDVFGTIYGYFMRNFSQKLGQKGGEFFTPECIVKLLVELVEPLRGRIYDPACGSGGMFVQSSKFVKEYLKNGNGIDLAIYGQELNSSNVRICKMNLAIHRLSHDQIKQGDTLSNDKHRDLKADYIITNPPFNYKDYDQKVLEGDVRFPYGIVPKKAENAKSGNANFLWIQHFIYHLSDNGIAAFIMANGSLSAGGKEGEIRKKIIEEGIVDCIISLPNKMFYTTQIPACIWVIDKNKENGRFRSRKWETLFIDAREIYTPVARNQNEFSDEQIKKIADVYRCYRGEDGYPDYKDEKGFCKVATIDEIREQDYILTPGRYVGIADVEEDSEPFEDKMERLTKELSEHFKKSRELEERIKNNLSELGFKA</sequence>
<dbReference type="OrthoDB" id="45790at2157"/>
<evidence type="ECO:0000259" key="8">
    <source>
        <dbReference type="Pfam" id="PF02384"/>
    </source>
</evidence>
<evidence type="ECO:0000256" key="7">
    <source>
        <dbReference type="SAM" id="Coils"/>
    </source>
</evidence>
<keyword evidence="5" id="KW-0680">Restriction system</keyword>
<evidence type="ECO:0000256" key="2">
    <source>
        <dbReference type="ARBA" id="ARBA00022603"/>
    </source>
</evidence>
<dbReference type="Pfam" id="PF02384">
    <property type="entry name" value="N6_Mtase"/>
    <property type="match status" value="1"/>
</dbReference>
<dbReference type="HOGENOM" id="CLU_013049_4_1_2"/>
<feature type="domain" description="DNA methylase adenine-specific" evidence="8">
    <location>
        <begin position="173"/>
        <end position="499"/>
    </location>
</feature>
<dbReference type="AlphaFoldDB" id="F8AJZ1"/>
<reference evidence="10" key="1">
    <citation type="submission" date="2011-05" db="EMBL/GenBank/DDBJ databases">
        <title>Complete sequence of chromosome of Methanothermococcus okinawensis IH1.</title>
        <authorList>
            <consortium name="US DOE Joint Genome Institute"/>
            <person name="Lucas S."/>
            <person name="Han J."/>
            <person name="Lapidus A."/>
            <person name="Cheng J.-F."/>
            <person name="Goodwin L."/>
            <person name="Pitluck S."/>
            <person name="Peters L."/>
            <person name="Mikhailova N."/>
            <person name="Held B."/>
            <person name="Han C."/>
            <person name="Tapia R."/>
            <person name="Land M."/>
            <person name="Hauser L."/>
            <person name="Kyrpides N."/>
            <person name="Ivanova N."/>
            <person name="Pagani I."/>
            <person name="Sieprawska-Lupa M."/>
            <person name="Takai K."/>
            <person name="Miyazaki J."/>
            <person name="Whitman W."/>
            <person name="Woyke T."/>
        </authorList>
    </citation>
    <scope>NUCLEOTIDE SEQUENCE</scope>
    <source>
        <strain evidence="10">IH1</strain>
    </source>
</reference>
<accession>F8AJZ1</accession>
<dbReference type="RefSeq" id="WP_013867529.1">
    <property type="nucleotide sequence ID" value="NC_015636.1"/>
</dbReference>
<dbReference type="InterPro" id="IPR038333">
    <property type="entry name" value="T1MK-like_N_sf"/>
</dbReference>
<dbReference type="EMBL" id="CP002792">
    <property type="protein sequence ID" value="AEH07347.1"/>
    <property type="molecule type" value="Genomic_DNA"/>
</dbReference>
<dbReference type="SUPFAM" id="SSF53335">
    <property type="entry name" value="S-adenosyl-L-methionine-dependent methyltransferases"/>
    <property type="match status" value="1"/>
</dbReference>
<dbReference type="GO" id="GO:0009007">
    <property type="term" value="F:site-specific DNA-methyltransferase (adenine-specific) activity"/>
    <property type="evidence" value="ECO:0007669"/>
    <property type="project" value="UniProtKB-EC"/>
</dbReference>
<evidence type="ECO:0000256" key="1">
    <source>
        <dbReference type="ARBA" id="ARBA00011900"/>
    </source>
</evidence>